<name>A0A7N9C9C5_MACFA</name>
<reference evidence="1" key="2">
    <citation type="submission" date="2025-08" db="UniProtKB">
        <authorList>
            <consortium name="Ensembl"/>
        </authorList>
    </citation>
    <scope>IDENTIFICATION</scope>
</reference>
<dbReference type="PANTHER" id="PTHR46254">
    <property type="entry name" value="PROTEIN GVQW1-RELATED"/>
    <property type="match status" value="1"/>
</dbReference>
<dbReference type="PRINTS" id="PR02045">
    <property type="entry name" value="F138DOMAIN"/>
</dbReference>
<dbReference type="PANTHER" id="PTHR46254:SF3">
    <property type="entry name" value="SECRETED PROTEIN"/>
    <property type="match status" value="1"/>
</dbReference>
<dbReference type="Proteomes" id="UP000233100">
    <property type="component" value="Chromosome 12"/>
</dbReference>
<proteinExistence type="predicted"/>
<reference evidence="1 2" key="1">
    <citation type="submission" date="2013-03" db="EMBL/GenBank/DDBJ databases">
        <authorList>
            <person name="Warren W."/>
            <person name="Wilson R.K."/>
        </authorList>
    </citation>
    <scope>NUCLEOTIDE SEQUENCE</scope>
</reference>
<accession>A0A7N9C9C5</accession>
<dbReference type="AlphaFoldDB" id="A0A7N9C9C5"/>
<evidence type="ECO:0000313" key="2">
    <source>
        <dbReference type="Proteomes" id="UP000233100"/>
    </source>
</evidence>
<evidence type="ECO:0000313" key="1">
    <source>
        <dbReference type="Ensembl" id="ENSMFAP00000046167.1"/>
    </source>
</evidence>
<reference evidence="1" key="3">
    <citation type="submission" date="2025-09" db="UniProtKB">
        <authorList>
            <consortium name="Ensembl"/>
        </authorList>
    </citation>
    <scope>IDENTIFICATION</scope>
</reference>
<dbReference type="GeneTree" id="ENSGT00940000161627"/>
<dbReference type="Ensembl" id="ENSMFAT00000084162.1">
    <property type="protein sequence ID" value="ENSMFAP00000046167.1"/>
    <property type="gene ID" value="ENSMFAG00000058914.1"/>
</dbReference>
<organism evidence="1 2">
    <name type="scientific">Macaca fascicularis</name>
    <name type="common">Crab-eating macaque</name>
    <name type="synonym">Cynomolgus monkey</name>
    <dbReference type="NCBI Taxonomy" id="9541"/>
    <lineage>
        <taxon>Eukaryota</taxon>
        <taxon>Metazoa</taxon>
        <taxon>Chordata</taxon>
        <taxon>Craniata</taxon>
        <taxon>Vertebrata</taxon>
        <taxon>Euteleostomi</taxon>
        <taxon>Mammalia</taxon>
        <taxon>Eutheria</taxon>
        <taxon>Euarchontoglires</taxon>
        <taxon>Primates</taxon>
        <taxon>Haplorrhini</taxon>
        <taxon>Catarrhini</taxon>
        <taxon>Cercopithecidae</taxon>
        <taxon>Cercopithecinae</taxon>
        <taxon>Macaca</taxon>
    </lineage>
</organism>
<protein>
    <submittedName>
        <fullName evidence="1">Uncharacterized protein</fullName>
    </submittedName>
</protein>
<keyword evidence="2" id="KW-1185">Reference proteome</keyword>
<sequence>FFFFFETESCFVAQAGVQWHDLSSLQLLPPRFKRFLCLSLLSSWDYRRLPPCPANFCYFLVETEFCHVCQAGFELLTSSDSPALVSQSAGITGVSHHAQPSSQSLTEN</sequence>